<gene>
    <name evidence="1" type="primary">g2631</name>
    <name evidence="1" type="ORF">NpPPO83_00002631</name>
</gene>
<sequence length="367" mass="40563">MEYLSCSGATAPQILDQQVSKLGTGYDLITVSAGGNDVGLADVLNHCIFQWMPGRDKNCDDQLAKTEDLVKNALPKNLDALAAGLKGKTASLRKVFWTGYARFFDEATPDCDQVTWSFFYNLGPVFQKQYLTQARRKRMNDLTVAVNAAIRDAVGRAGSDFVFVDYDQYYDDLGGRFCESGVKEPDGNRQGLLFFEWGTNDDDTTLPSKRDIDYLELDDSYLENVYQPRDVEDDDAELVARQASSGNVTSFEDTIMDMIIQTKTDNTSLLIALPDHSGADPVYRGRTTLSKSDFVSDSILRVFHPRPGGHALIANLLIWNLASQQANSPDGPGGYKDEVRPAANERCTLPVNEPAAPTSTVQVNQRI</sequence>
<dbReference type="EMBL" id="BSXG01000085">
    <property type="protein sequence ID" value="GME38748.1"/>
    <property type="molecule type" value="Genomic_DNA"/>
</dbReference>
<proteinExistence type="predicted"/>
<protein>
    <submittedName>
        <fullName evidence="1">Esterase SGNH hydrolase-type</fullName>
    </submittedName>
</protein>
<reference evidence="1" key="1">
    <citation type="submission" date="2024-09" db="EMBL/GenBank/DDBJ databases">
        <title>Draft Genome Sequences of Neofusicoccum parvum.</title>
        <authorList>
            <person name="Ashida A."/>
            <person name="Camagna M."/>
            <person name="Tanaka A."/>
            <person name="Takemoto D."/>
        </authorList>
    </citation>
    <scope>NUCLEOTIDE SEQUENCE</scope>
    <source>
        <strain evidence="1">PPO83</strain>
    </source>
</reference>
<keyword evidence="2" id="KW-1185">Reference proteome</keyword>
<organism evidence="1 2">
    <name type="scientific">Neofusicoccum parvum</name>
    <dbReference type="NCBI Taxonomy" id="310453"/>
    <lineage>
        <taxon>Eukaryota</taxon>
        <taxon>Fungi</taxon>
        <taxon>Dikarya</taxon>
        <taxon>Ascomycota</taxon>
        <taxon>Pezizomycotina</taxon>
        <taxon>Dothideomycetes</taxon>
        <taxon>Dothideomycetes incertae sedis</taxon>
        <taxon>Botryosphaeriales</taxon>
        <taxon>Botryosphaeriaceae</taxon>
        <taxon>Neofusicoccum</taxon>
    </lineage>
</organism>
<evidence type="ECO:0000313" key="2">
    <source>
        <dbReference type="Proteomes" id="UP001165186"/>
    </source>
</evidence>
<comment type="caution">
    <text evidence="1">The sequence shown here is derived from an EMBL/GenBank/DDBJ whole genome shotgun (WGS) entry which is preliminary data.</text>
</comment>
<evidence type="ECO:0000313" key="1">
    <source>
        <dbReference type="EMBL" id="GME38748.1"/>
    </source>
</evidence>
<accession>A0ACB5SFW5</accession>
<dbReference type="Proteomes" id="UP001165186">
    <property type="component" value="Unassembled WGS sequence"/>
</dbReference>
<name>A0ACB5SFW5_9PEZI</name>
<keyword evidence="1" id="KW-0378">Hydrolase</keyword>